<keyword evidence="3" id="KW-1185">Reference proteome</keyword>
<dbReference type="Proteomes" id="UP001172673">
    <property type="component" value="Unassembled WGS sequence"/>
</dbReference>
<evidence type="ECO:0000313" key="2">
    <source>
        <dbReference type="EMBL" id="KAJ9607374.1"/>
    </source>
</evidence>
<evidence type="ECO:0000256" key="1">
    <source>
        <dbReference type="SAM" id="MobiDB-lite"/>
    </source>
</evidence>
<proteinExistence type="predicted"/>
<accession>A0AA39CG42</accession>
<protein>
    <submittedName>
        <fullName evidence="2">Uncharacterized protein</fullName>
    </submittedName>
</protein>
<feature type="compositionally biased region" description="Basic and acidic residues" evidence="1">
    <location>
        <begin position="400"/>
        <end position="413"/>
    </location>
</feature>
<comment type="caution">
    <text evidence="2">The sequence shown here is derived from an EMBL/GenBank/DDBJ whole genome shotgun (WGS) entry which is preliminary data.</text>
</comment>
<feature type="region of interest" description="Disordered" evidence="1">
    <location>
        <begin position="164"/>
        <end position="193"/>
    </location>
</feature>
<name>A0AA39CG42_9EURO</name>
<dbReference type="EMBL" id="JAPDRK010000012">
    <property type="protein sequence ID" value="KAJ9607374.1"/>
    <property type="molecule type" value="Genomic_DNA"/>
</dbReference>
<sequence>MGVQYRLDVTMLPDRKPKTRQIVAAVYNQCKRGMREPDDSFLRTPSTYYNTPWDGQDIPSVWNLDQLPAREEALYVLLSFEEAARDMVTRFCIYVMDDIPAPQAFHLSFESLSTFLMIQGKHYRSNSRSATGWNVELVTENIQPDSDWYKNLRTEVSDAIVRRRGQSESGSYMSPRRSPYHNTREIPPHLRSSRKVPKGHWVITSDPDNTYEDFRTATDLLVARRHSAKLITCLFAEPKTPGRAGFSFEQTPGTKKLSPEQRERKIAELQGRWKQGWEPGAEDFPEVGNIIQRGDYLNLPGPFLQRQRDGIVRGVLQGDELGAGDWFSDQELVESYWLADADGNVVLGRAGKGTTGSKDLGKRNSRKRTREEDSGNAPDRHSRHSQKRVRFEEPPAASDESAHRLETQETITERDEEVILLGGHVTDEELNELLEAGYFRET</sequence>
<reference evidence="2" key="1">
    <citation type="submission" date="2022-10" db="EMBL/GenBank/DDBJ databases">
        <title>Culturing micro-colonial fungi from biological soil crusts in the Mojave desert and describing Neophaeococcomyces mojavensis, and introducing the new genera and species Taxawa tesnikishii.</title>
        <authorList>
            <person name="Kurbessoian T."/>
            <person name="Stajich J.E."/>
        </authorList>
    </citation>
    <scope>NUCLEOTIDE SEQUENCE</scope>
    <source>
        <strain evidence="2">TK_41</strain>
    </source>
</reference>
<gene>
    <name evidence="2" type="ORF">H2200_008447</name>
</gene>
<feature type="region of interest" description="Disordered" evidence="1">
    <location>
        <begin position="347"/>
        <end position="415"/>
    </location>
</feature>
<organism evidence="2 3">
    <name type="scientific">Cladophialophora chaetospira</name>
    <dbReference type="NCBI Taxonomy" id="386627"/>
    <lineage>
        <taxon>Eukaryota</taxon>
        <taxon>Fungi</taxon>
        <taxon>Dikarya</taxon>
        <taxon>Ascomycota</taxon>
        <taxon>Pezizomycotina</taxon>
        <taxon>Eurotiomycetes</taxon>
        <taxon>Chaetothyriomycetidae</taxon>
        <taxon>Chaetothyriales</taxon>
        <taxon>Herpotrichiellaceae</taxon>
        <taxon>Cladophialophora</taxon>
    </lineage>
</organism>
<dbReference type="AlphaFoldDB" id="A0AA39CG42"/>
<evidence type="ECO:0000313" key="3">
    <source>
        <dbReference type="Proteomes" id="UP001172673"/>
    </source>
</evidence>